<dbReference type="Pfam" id="PF01237">
    <property type="entry name" value="Oxysterol_BP"/>
    <property type="match status" value="1"/>
</dbReference>
<organism evidence="7 8">
    <name type="scientific">Punica granatum</name>
    <name type="common">Pomegranate</name>
    <dbReference type="NCBI Taxonomy" id="22663"/>
    <lineage>
        <taxon>Eukaryota</taxon>
        <taxon>Viridiplantae</taxon>
        <taxon>Streptophyta</taxon>
        <taxon>Embryophyta</taxon>
        <taxon>Tracheophyta</taxon>
        <taxon>Spermatophyta</taxon>
        <taxon>Magnoliopsida</taxon>
        <taxon>eudicotyledons</taxon>
        <taxon>Gunneridae</taxon>
        <taxon>Pentapetalae</taxon>
        <taxon>rosids</taxon>
        <taxon>malvids</taxon>
        <taxon>Myrtales</taxon>
        <taxon>Lythraceae</taxon>
        <taxon>Punica</taxon>
    </lineage>
</organism>
<protein>
    <recommendedName>
        <fullName evidence="9">Oxysterol-binding protein-related protein 4C-like</fullName>
    </recommendedName>
</protein>
<dbReference type="GO" id="GO:0005829">
    <property type="term" value="C:cytosol"/>
    <property type="evidence" value="ECO:0007669"/>
    <property type="project" value="TreeGrafter"/>
</dbReference>
<dbReference type="Gene3D" id="3.30.70.3490">
    <property type="match status" value="1"/>
</dbReference>
<dbReference type="AlphaFoldDB" id="A0A218XPP9"/>
<dbReference type="InterPro" id="IPR037239">
    <property type="entry name" value="OSBP_sf"/>
</dbReference>
<keyword evidence="3" id="KW-0813">Transport</keyword>
<sequence>MAVLRRMSAGQLAVGPSVTEEHNATRAVLTAPLTLDGDSDVNYGAPNLLQRVLSVLKSVRPGSDLTHFQLPPTFNLPKSQLQCFGESVFCFGKDYLSKCASAESPLDRLTSVVAWSISTAARPMVFGVAPYNPILGETHHVSRGNLNVLLEQVSHHPPVSALHATDDQKQLEMIWCQHPVPKFFGTSVETEVQGKRQLKLLKYGETYVMNSPKLLIRFLPVPGVDWVGHVQITCKETGLEAELSYKYSIFGGRNHRLIKGKIIDSSSSKTIYDIEGHWDRTVTIKDVSSGKLRLIYDAKEAISGLSTPYVEDPKGISERESAVVWGEVSRGILGKEWEKAREAKRSVEQRQRELQKERDSRGEKWAPKHFTVTHSKEDGWDCSPIESQVHPAPIAVPL</sequence>
<dbReference type="GO" id="GO:0006869">
    <property type="term" value="P:lipid transport"/>
    <property type="evidence" value="ECO:0007669"/>
    <property type="project" value="UniProtKB-KW"/>
</dbReference>
<comment type="function">
    <text evidence="1">May be involved in the transport of sterols.</text>
</comment>
<evidence type="ECO:0000313" key="8">
    <source>
        <dbReference type="Proteomes" id="UP000197138"/>
    </source>
</evidence>
<dbReference type="InterPro" id="IPR000648">
    <property type="entry name" value="Oxysterol-bd"/>
</dbReference>
<dbReference type="Gene3D" id="2.40.160.120">
    <property type="match status" value="1"/>
</dbReference>
<evidence type="ECO:0000256" key="4">
    <source>
        <dbReference type="ARBA" id="ARBA00023121"/>
    </source>
</evidence>
<feature type="compositionally biased region" description="Basic and acidic residues" evidence="6">
    <location>
        <begin position="344"/>
        <end position="366"/>
    </location>
</feature>
<gene>
    <name evidence="7" type="ORF">CDL15_Pgr015993</name>
</gene>
<dbReference type="PROSITE" id="PS01013">
    <property type="entry name" value="OSBP"/>
    <property type="match status" value="1"/>
</dbReference>
<dbReference type="SUPFAM" id="SSF144000">
    <property type="entry name" value="Oxysterol-binding protein-like"/>
    <property type="match status" value="1"/>
</dbReference>
<dbReference type="GO" id="GO:0016020">
    <property type="term" value="C:membrane"/>
    <property type="evidence" value="ECO:0007669"/>
    <property type="project" value="TreeGrafter"/>
</dbReference>
<dbReference type="GO" id="GO:0032934">
    <property type="term" value="F:sterol binding"/>
    <property type="evidence" value="ECO:0007669"/>
    <property type="project" value="TreeGrafter"/>
</dbReference>
<evidence type="ECO:0000256" key="1">
    <source>
        <dbReference type="ARBA" id="ARBA00003361"/>
    </source>
</evidence>
<evidence type="ECO:0000256" key="6">
    <source>
        <dbReference type="SAM" id="MobiDB-lite"/>
    </source>
</evidence>
<keyword evidence="4" id="KW-0446">Lipid-binding</keyword>
<dbReference type="Proteomes" id="UP000197138">
    <property type="component" value="Unassembled WGS sequence"/>
</dbReference>
<reference evidence="8" key="1">
    <citation type="journal article" date="2017" name="Plant J.">
        <title>The pomegranate (Punica granatum L.) genome and the genomics of punicalagin biosynthesis.</title>
        <authorList>
            <person name="Qin G."/>
            <person name="Xu C."/>
            <person name="Ming R."/>
            <person name="Tang H."/>
            <person name="Guyot R."/>
            <person name="Kramer E.M."/>
            <person name="Hu Y."/>
            <person name="Yi X."/>
            <person name="Qi Y."/>
            <person name="Xu X."/>
            <person name="Gao Z."/>
            <person name="Pan H."/>
            <person name="Jian J."/>
            <person name="Tian Y."/>
            <person name="Yue Z."/>
            <person name="Xu Y."/>
        </authorList>
    </citation>
    <scope>NUCLEOTIDE SEQUENCE [LARGE SCALE GENOMIC DNA]</scope>
    <source>
        <strain evidence="8">cv. Dabenzi</strain>
    </source>
</reference>
<comment type="similarity">
    <text evidence="2 5">Belongs to the OSBP family.</text>
</comment>
<name>A0A218XPP9_PUNGR</name>
<keyword evidence="3" id="KW-0445">Lipid transport</keyword>
<evidence type="ECO:0000256" key="5">
    <source>
        <dbReference type="RuleBase" id="RU003844"/>
    </source>
</evidence>
<evidence type="ECO:0000256" key="2">
    <source>
        <dbReference type="ARBA" id="ARBA00008842"/>
    </source>
</evidence>
<evidence type="ECO:0008006" key="9">
    <source>
        <dbReference type="Google" id="ProtNLM"/>
    </source>
</evidence>
<dbReference type="FunFam" id="2.40.160.120:FF:000011">
    <property type="entry name" value="Oxysterol-binding protein-related protein 4C"/>
    <property type="match status" value="1"/>
</dbReference>
<dbReference type="InterPro" id="IPR018494">
    <property type="entry name" value="Oxysterol-bd_CS"/>
</dbReference>
<comment type="caution">
    <text evidence="7">The sequence shown here is derived from an EMBL/GenBank/DDBJ whole genome shotgun (WGS) entry which is preliminary data.</text>
</comment>
<dbReference type="PANTHER" id="PTHR10972:SF102">
    <property type="entry name" value="OXYSTEROL-BINDING PROTEIN"/>
    <property type="match status" value="1"/>
</dbReference>
<dbReference type="FunFam" id="3.30.70.3490:FF:000007">
    <property type="entry name" value="Oxysterol-binding protein-related protein 4B"/>
    <property type="match status" value="1"/>
</dbReference>
<proteinExistence type="inferred from homology"/>
<dbReference type="PANTHER" id="PTHR10972">
    <property type="entry name" value="OXYSTEROL-BINDING PROTEIN-RELATED"/>
    <property type="match status" value="1"/>
</dbReference>
<dbReference type="EMBL" id="MTKT01001080">
    <property type="protein sequence ID" value="OWM86957.1"/>
    <property type="molecule type" value="Genomic_DNA"/>
</dbReference>
<feature type="region of interest" description="Disordered" evidence="6">
    <location>
        <begin position="344"/>
        <end position="369"/>
    </location>
</feature>
<accession>A0A218XPP9</accession>
<evidence type="ECO:0000256" key="3">
    <source>
        <dbReference type="ARBA" id="ARBA00023055"/>
    </source>
</evidence>
<evidence type="ECO:0000313" key="7">
    <source>
        <dbReference type="EMBL" id="OWM86957.1"/>
    </source>
</evidence>